<proteinExistence type="predicted"/>
<dbReference type="EMBL" id="UZAH01036661">
    <property type="protein sequence ID" value="VDP46554.1"/>
    <property type="molecule type" value="Genomic_DNA"/>
</dbReference>
<gene>
    <name evidence="2" type="ORF">HPBE_LOCUS24666</name>
</gene>
<accession>A0A3P8ENP8</accession>
<dbReference type="Proteomes" id="UP000050761">
    <property type="component" value="Unassembled WGS sequence"/>
</dbReference>
<name>A0A183GPP7_HELPZ</name>
<keyword evidence="3" id="KW-1185">Reference proteome</keyword>
<feature type="region of interest" description="Disordered" evidence="1">
    <location>
        <begin position="55"/>
        <end position="84"/>
    </location>
</feature>
<reference evidence="2 3" key="1">
    <citation type="submission" date="2018-11" db="EMBL/GenBank/DDBJ databases">
        <authorList>
            <consortium name="Pathogen Informatics"/>
        </authorList>
    </citation>
    <scope>NUCLEOTIDE SEQUENCE [LARGE SCALE GENOMIC DNA]</scope>
</reference>
<dbReference type="AlphaFoldDB" id="A0A183GPP7"/>
<reference evidence="4" key="2">
    <citation type="submission" date="2019-09" db="UniProtKB">
        <authorList>
            <consortium name="WormBaseParasite"/>
        </authorList>
    </citation>
    <scope>IDENTIFICATION</scope>
</reference>
<evidence type="ECO:0000313" key="4">
    <source>
        <dbReference type="WBParaSite" id="HPBE_0002466701-mRNA-1"/>
    </source>
</evidence>
<protein>
    <submittedName>
        <fullName evidence="4">Sterile alpha and TIR motif-containing protein 1</fullName>
    </submittedName>
</protein>
<sequence>MDNSQWSYDEEAVEWLRRFSLSLDFVAEKGANFTKEEVQEVTTNEEVPRQLLSHPDVENCSKTPPINGPVTDKDAKDELDSFSSSRRQAIESTMINNLDDLPSLHEIIGLEEVQH</sequence>
<dbReference type="WBParaSite" id="HPBE_0002466701-mRNA-1">
    <property type="protein sequence ID" value="HPBE_0002466701-mRNA-1"/>
    <property type="gene ID" value="HPBE_0002466701"/>
</dbReference>
<dbReference type="OrthoDB" id="5334845at2759"/>
<evidence type="ECO:0000313" key="2">
    <source>
        <dbReference type="EMBL" id="VDP46554.1"/>
    </source>
</evidence>
<organism evidence="3 4">
    <name type="scientific">Heligmosomoides polygyrus</name>
    <name type="common">Parasitic roundworm</name>
    <dbReference type="NCBI Taxonomy" id="6339"/>
    <lineage>
        <taxon>Eukaryota</taxon>
        <taxon>Metazoa</taxon>
        <taxon>Ecdysozoa</taxon>
        <taxon>Nematoda</taxon>
        <taxon>Chromadorea</taxon>
        <taxon>Rhabditida</taxon>
        <taxon>Rhabditina</taxon>
        <taxon>Rhabditomorpha</taxon>
        <taxon>Strongyloidea</taxon>
        <taxon>Heligmosomidae</taxon>
        <taxon>Heligmosomoides</taxon>
    </lineage>
</organism>
<accession>A0A183GPP7</accession>
<evidence type="ECO:0000313" key="3">
    <source>
        <dbReference type="Proteomes" id="UP000050761"/>
    </source>
</evidence>
<evidence type="ECO:0000256" key="1">
    <source>
        <dbReference type="SAM" id="MobiDB-lite"/>
    </source>
</evidence>